<feature type="non-terminal residue" evidence="1">
    <location>
        <position position="1"/>
    </location>
</feature>
<organism evidence="1">
    <name type="scientific">marine metagenome</name>
    <dbReference type="NCBI Taxonomy" id="408172"/>
    <lineage>
        <taxon>unclassified sequences</taxon>
        <taxon>metagenomes</taxon>
        <taxon>ecological metagenomes</taxon>
    </lineage>
</organism>
<gene>
    <name evidence="1" type="ORF">METZ01_LOCUS168543</name>
</gene>
<dbReference type="AlphaFoldDB" id="A0A382BQ10"/>
<name>A0A382BQ10_9ZZZZ</name>
<sequence length="258" mass="26145">VNAQINHLRAAAKWLWTLSLLAFWLGVSSSGQAQPFGTPVKYPSIPGLIIAEVQVDGQSASMQDSVAAFVGGELRGKAKVVYSQGKAYVALMVNVDGVSNTVTLKVYNAGTNTVLLATLGGAASVTVTAAGTIGSGASPGLIAASTTPGETGGETGTPETDGFPFADPVQYPQIPTVVLAKVQINGQAAADGDLVAAYVGDEVRGKGVVVVSGGVAYTAININVSQASEDASFKIWDNSASSKLDAYIDGVQTVAITP</sequence>
<evidence type="ECO:0000313" key="1">
    <source>
        <dbReference type="EMBL" id="SVB15689.1"/>
    </source>
</evidence>
<reference evidence="1" key="1">
    <citation type="submission" date="2018-05" db="EMBL/GenBank/DDBJ databases">
        <authorList>
            <person name="Lanie J.A."/>
            <person name="Ng W.-L."/>
            <person name="Kazmierczak K.M."/>
            <person name="Andrzejewski T.M."/>
            <person name="Davidsen T.M."/>
            <person name="Wayne K.J."/>
            <person name="Tettelin H."/>
            <person name="Glass J.I."/>
            <person name="Rusch D."/>
            <person name="Podicherti R."/>
            <person name="Tsui H.-C.T."/>
            <person name="Winkler M.E."/>
        </authorList>
    </citation>
    <scope>NUCLEOTIDE SEQUENCE</scope>
</reference>
<proteinExistence type="predicted"/>
<feature type="non-terminal residue" evidence="1">
    <location>
        <position position="258"/>
    </location>
</feature>
<protein>
    <submittedName>
        <fullName evidence="1">Uncharacterized protein</fullName>
    </submittedName>
</protein>
<dbReference type="EMBL" id="UINC01030764">
    <property type="protein sequence ID" value="SVB15689.1"/>
    <property type="molecule type" value="Genomic_DNA"/>
</dbReference>
<accession>A0A382BQ10</accession>